<dbReference type="Gene3D" id="1.10.10.10">
    <property type="entry name" value="Winged helix-like DNA-binding domain superfamily/Winged helix DNA-binding domain"/>
    <property type="match status" value="1"/>
</dbReference>
<organism evidence="5 6">
    <name type="scientific">Pseudovibrio exalbescens</name>
    <dbReference type="NCBI Taxonomy" id="197461"/>
    <lineage>
        <taxon>Bacteria</taxon>
        <taxon>Pseudomonadati</taxon>
        <taxon>Pseudomonadota</taxon>
        <taxon>Alphaproteobacteria</taxon>
        <taxon>Hyphomicrobiales</taxon>
        <taxon>Stappiaceae</taxon>
        <taxon>Pseudovibrio</taxon>
    </lineage>
</organism>
<proteinExistence type="predicted"/>
<dbReference type="Proteomes" id="UP000185783">
    <property type="component" value="Unassembled WGS sequence"/>
</dbReference>
<dbReference type="STRING" id="197461.A3843_05450"/>
<dbReference type="InterPro" id="IPR036388">
    <property type="entry name" value="WH-like_DNA-bd_sf"/>
</dbReference>
<reference evidence="5 6" key="1">
    <citation type="submission" date="2016-03" db="EMBL/GenBank/DDBJ databases">
        <title>Genome sequence of Nesiotobacter sp. nov., a moderately halophilic alphaproteobacterium isolated from the Yellow Sea, China.</title>
        <authorList>
            <person name="Zhang G."/>
            <person name="Zhang R."/>
        </authorList>
    </citation>
    <scope>NUCLEOTIDE SEQUENCE [LARGE SCALE GENOMIC DNA]</scope>
    <source>
        <strain evidence="5 6">WB1-6</strain>
    </source>
</reference>
<gene>
    <name evidence="5" type="ORF">A3843_05450</name>
</gene>
<dbReference type="EMBL" id="LVVZ01000008">
    <property type="protein sequence ID" value="OKL45031.1"/>
    <property type="molecule type" value="Genomic_DNA"/>
</dbReference>
<dbReference type="AlphaFoldDB" id="A0A1U7JK53"/>
<keyword evidence="2" id="KW-0238">DNA-binding</keyword>
<keyword evidence="1" id="KW-0805">Transcription regulation</keyword>
<accession>A0A1U7JK53</accession>
<dbReference type="Pfam" id="PF03472">
    <property type="entry name" value="Autoind_bind"/>
    <property type="match status" value="1"/>
</dbReference>
<keyword evidence="3" id="KW-0804">Transcription</keyword>
<comment type="caution">
    <text evidence="5">The sequence shown here is derived from an EMBL/GenBank/DDBJ whole genome shotgun (WGS) entry which is preliminary data.</text>
</comment>
<evidence type="ECO:0000256" key="3">
    <source>
        <dbReference type="ARBA" id="ARBA00023163"/>
    </source>
</evidence>
<dbReference type="InterPro" id="IPR005143">
    <property type="entry name" value="TF_LuxR_autoind-bd_dom"/>
</dbReference>
<evidence type="ECO:0000313" key="6">
    <source>
        <dbReference type="Proteomes" id="UP000185783"/>
    </source>
</evidence>
<dbReference type="InterPro" id="IPR036693">
    <property type="entry name" value="TF_LuxR_autoind-bd_dom_sf"/>
</dbReference>
<dbReference type="GO" id="GO:0003677">
    <property type="term" value="F:DNA binding"/>
    <property type="evidence" value="ECO:0007669"/>
    <property type="project" value="UniProtKB-KW"/>
</dbReference>
<evidence type="ECO:0000313" key="5">
    <source>
        <dbReference type="EMBL" id="OKL45031.1"/>
    </source>
</evidence>
<dbReference type="SUPFAM" id="SSF75516">
    <property type="entry name" value="Pheromone-binding domain of LuxR-like quorum-sensing transcription factors"/>
    <property type="match status" value="1"/>
</dbReference>
<name>A0A1U7JK53_9HYPH</name>
<evidence type="ECO:0000256" key="1">
    <source>
        <dbReference type="ARBA" id="ARBA00023015"/>
    </source>
</evidence>
<keyword evidence="6" id="KW-1185">Reference proteome</keyword>
<evidence type="ECO:0000256" key="2">
    <source>
        <dbReference type="ARBA" id="ARBA00023125"/>
    </source>
</evidence>
<feature type="domain" description="Transcription factor LuxR-like autoinducer-binding" evidence="4">
    <location>
        <begin position="8"/>
        <end position="109"/>
    </location>
</feature>
<sequence length="206" mass="22928">MDNAMDENFKLIAYQGYAIGKGRFTMGEVDLETTYSAEWQSEYFAMNGLKYDPVVIFGLNNTGLIEWQITNPNNSFLSAAYARDIKAGIAFSSCIGGNRLIAGVARTKPFSQAEKQKVHQLLTGYHLEELCNRTLALQPLQKELIQLASSGHKAKEIAHHFRVSEDAIKQRKKAIQRHIGVDNFATVVALAARAGFGLEQKVHQIN</sequence>
<dbReference type="InterPro" id="IPR016032">
    <property type="entry name" value="Sig_transdc_resp-reg_C-effctor"/>
</dbReference>
<protein>
    <recommendedName>
        <fullName evidence="4">Transcription factor LuxR-like autoinducer-binding domain-containing protein</fullName>
    </recommendedName>
</protein>
<dbReference type="Gene3D" id="3.30.450.80">
    <property type="entry name" value="Transcription factor LuxR-like, autoinducer-binding domain"/>
    <property type="match status" value="1"/>
</dbReference>
<dbReference type="SUPFAM" id="SSF46894">
    <property type="entry name" value="C-terminal effector domain of the bipartite response regulators"/>
    <property type="match status" value="1"/>
</dbReference>
<evidence type="ECO:0000259" key="4">
    <source>
        <dbReference type="Pfam" id="PF03472"/>
    </source>
</evidence>
<dbReference type="GO" id="GO:0006355">
    <property type="term" value="P:regulation of DNA-templated transcription"/>
    <property type="evidence" value="ECO:0007669"/>
    <property type="project" value="InterPro"/>
</dbReference>